<evidence type="ECO:0000256" key="10">
    <source>
        <dbReference type="ARBA" id="ARBA00023157"/>
    </source>
</evidence>
<feature type="domain" description="Plastocyanin-like" evidence="12">
    <location>
        <begin position="20"/>
        <end position="162"/>
    </location>
</feature>
<evidence type="ECO:0000256" key="3">
    <source>
        <dbReference type="ARBA" id="ARBA00004613"/>
    </source>
</evidence>
<keyword evidence="11" id="KW-0325">Glycoprotein</keyword>
<keyword evidence="7" id="KW-0479">Metal-binding</keyword>
<dbReference type="Pfam" id="PF07731">
    <property type="entry name" value="Cu-oxidase_2"/>
    <property type="match status" value="1"/>
</dbReference>
<dbReference type="Gene3D" id="2.60.40.420">
    <property type="entry name" value="Cupredoxins - blue copper proteins"/>
    <property type="match status" value="3"/>
</dbReference>
<dbReference type="SUPFAM" id="SSF49503">
    <property type="entry name" value="Cupredoxins"/>
    <property type="match status" value="2"/>
</dbReference>
<keyword evidence="15" id="KW-1185">Reference proteome</keyword>
<dbReference type="PANTHER" id="PTHR11709">
    <property type="entry name" value="MULTI-COPPER OXIDASE"/>
    <property type="match status" value="1"/>
</dbReference>
<keyword evidence="8" id="KW-0560">Oxidoreductase</keyword>
<reference evidence="14 15" key="1">
    <citation type="submission" date="2019-02" db="EMBL/GenBank/DDBJ databases">
        <title>Genome sequencing of the rare red list fungi Antrodiella citrinella (Flaviporus citrinellus).</title>
        <authorList>
            <person name="Buettner E."/>
            <person name="Kellner H."/>
        </authorList>
    </citation>
    <scope>NUCLEOTIDE SEQUENCE [LARGE SCALE GENOMIC DNA]</scope>
    <source>
        <strain evidence="14 15">DSM 108506</strain>
    </source>
</reference>
<evidence type="ECO:0000256" key="1">
    <source>
        <dbReference type="ARBA" id="ARBA00000349"/>
    </source>
</evidence>
<dbReference type="InterPro" id="IPR001117">
    <property type="entry name" value="Cu-oxidase_2nd"/>
</dbReference>
<dbReference type="Proteomes" id="UP000308730">
    <property type="component" value="Unassembled WGS sequence"/>
</dbReference>
<protein>
    <recommendedName>
        <fullName evidence="5">laccase</fullName>
        <ecNumber evidence="5">1.10.3.2</ecNumber>
    </recommendedName>
</protein>
<dbReference type="OrthoDB" id="2797719at2759"/>
<evidence type="ECO:0000259" key="12">
    <source>
        <dbReference type="Pfam" id="PF00394"/>
    </source>
</evidence>
<keyword evidence="10" id="KW-1015">Disulfide bond</keyword>
<comment type="catalytic activity">
    <reaction evidence="1">
        <text>4 hydroquinone + O2 = 4 benzosemiquinone + 2 H2O</text>
        <dbReference type="Rhea" id="RHEA:11276"/>
        <dbReference type="ChEBI" id="CHEBI:15377"/>
        <dbReference type="ChEBI" id="CHEBI:15379"/>
        <dbReference type="ChEBI" id="CHEBI:17594"/>
        <dbReference type="ChEBI" id="CHEBI:17977"/>
        <dbReference type="EC" id="1.10.3.2"/>
    </reaction>
</comment>
<dbReference type="Pfam" id="PF00394">
    <property type="entry name" value="Cu-oxidase"/>
    <property type="match status" value="1"/>
</dbReference>
<comment type="similarity">
    <text evidence="4">Belongs to the multicopper oxidase family.</text>
</comment>
<dbReference type="InterPro" id="IPR008972">
    <property type="entry name" value="Cupredoxin"/>
</dbReference>
<evidence type="ECO:0000256" key="7">
    <source>
        <dbReference type="ARBA" id="ARBA00022723"/>
    </source>
</evidence>
<dbReference type="GO" id="GO:0005576">
    <property type="term" value="C:extracellular region"/>
    <property type="evidence" value="ECO:0007669"/>
    <property type="project" value="UniProtKB-SubCell"/>
</dbReference>
<evidence type="ECO:0000313" key="15">
    <source>
        <dbReference type="Proteomes" id="UP000308730"/>
    </source>
</evidence>
<gene>
    <name evidence="14" type="ORF">EUX98_g5501</name>
</gene>
<organism evidence="14 15">
    <name type="scientific">Antrodiella citrinella</name>
    <dbReference type="NCBI Taxonomy" id="2447956"/>
    <lineage>
        <taxon>Eukaryota</taxon>
        <taxon>Fungi</taxon>
        <taxon>Dikarya</taxon>
        <taxon>Basidiomycota</taxon>
        <taxon>Agaricomycotina</taxon>
        <taxon>Agaricomycetes</taxon>
        <taxon>Polyporales</taxon>
        <taxon>Steccherinaceae</taxon>
        <taxon>Antrodiella</taxon>
    </lineage>
</organism>
<dbReference type="FunFam" id="2.60.40.420:FF:000045">
    <property type="entry name" value="Laccase 2"/>
    <property type="match status" value="1"/>
</dbReference>
<dbReference type="InterPro" id="IPR045087">
    <property type="entry name" value="Cu-oxidase_fam"/>
</dbReference>
<name>A0A4S4MRE7_9APHY</name>
<dbReference type="AlphaFoldDB" id="A0A4S4MRE7"/>
<evidence type="ECO:0000256" key="8">
    <source>
        <dbReference type="ARBA" id="ARBA00023002"/>
    </source>
</evidence>
<evidence type="ECO:0000256" key="4">
    <source>
        <dbReference type="ARBA" id="ARBA00010609"/>
    </source>
</evidence>
<comment type="subcellular location">
    <subcellularLocation>
        <location evidence="3">Secreted</location>
    </subcellularLocation>
</comment>
<evidence type="ECO:0000256" key="9">
    <source>
        <dbReference type="ARBA" id="ARBA00023008"/>
    </source>
</evidence>
<comment type="cofactor">
    <cofactor evidence="2">
        <name>Cu cation</name>
        <dbReference type="ChEBI" id="CHEBI:23378"/>
    </cofactor>
</comment>
<keyword evidence="6" id="KW-0964">Secreted</keyword>
<dbReference type="GO" id="GO:0052716">
    <property type="term" value="F:hydroquinone:oxygen oxidoreductase activity"/>
    <property type="evidence" value="ECO:0007669"/>
    <property type="project" value="UniProtKB-EC"/>
</dbReference>
<dbReference type="PANTHER" id="PTHR11709:SF394">
    <property type="entry name" value="FI03373P-RELATED"/>
    <property type="match status" value="1"/>
</dbReference>
<dbReference type="GO" id="GO:0005507">
    <property type="term" value="F:copper ion binding"/>
    <property type="evidence" value="ECO:0007669"/>
    <property type="project" value="InterPro"/>
</dbReference>
<evidence type="ECO:0000256" key="5">
    <source>
        <dbReference type="ARBA" id="ARBA00012297"/>
    </source>
</evidence>
<evidence type="ECO:0000259" key="13">
    <source>
        <dbReference type="Pfam" id="PF07731"/>
    </source>
</evidence>
<keyword evidence="9" id="KW-0186">Copper</keyword>
<feature type="domain" description="Plastocyanin-like" evidence="13">
    <location>
        <begin position="279"/>
        <end position="323"/>
    </location>
</feature>
<evidence type="ECO:0000256" key="6">
    <source>
        <dbReference type="ARBA" id="ARBA00022525"/>
    </source>
</evidence>
<dbReference type="InterPro" id="IPR011706">
    <property type="entry name" value="Cu-oxidase_C"/>
</dbReference>
<evidence type="ECO:0000256" key="11">
    <source>
        <dbReference type="ARBA" id="ARBA00023180"/>
    </source>
</evidence>
<evidence type="ECO:0000256" key="2">
    <source>
        <dbReference type="ARBA" id="ARBA00001935"/>
    </source>
</evidence>
<sequence length="352" mass="38808">MFFVYDPQDPQAHLYDVNDESTVITLADWYHTLARQGPRFPTPDPMLINGKGRFKLGVAQDLSIITVEVGKRYRFQLVNIACDPAYTFSIDSHDVTIIKVDGVNSQPHTIDSFDIFAGQRYSIVVNANQPVGNYWIRANPNLGVGLGFEGGINSAVLRYVGAPNADPPVIEEKAGRHLKEPDLHPIENPGAPGPPFVGGVDHALNLLFKFKGASGTFTIDNHSFESPSVPVLLQILSGAQASKDLLPEGTVFPLPGNSTIECPRWPSPFPFTWRFNSSRVVSIGASGDNVTIRFKIDNPGPWFLHWHIDWHLEAGFAVVFAEDVPNVATFNSVPQAWKDLCPKYDALDPIDH</sequence>
<accession>A0A4S4MRE7</accession>
<evidence type="ECO:0000313" key="14">
    <source>
        <dbReference type="EMBL" id="THH28682.1"/>
    </source>
</evidence>
<comment type="caution">
    <text evidence="14">The sequence shown here is derived from an EMBL/GenBank/DDBJ whole genome shotgun (WGS) entry which is preliminary data.</text>
</comment>
<dbReference type="EC" id="1.10.3.2" evidence="5"/>
<dbReference type="EMBL" id="SGPM01000163">
    <property type="protein sequence ID" value="THH28682.1"/>
    <property type="molecule type" value="Genomic_DNA"/>
</dbReference>
<proteinExistence type="inferred from homology"/>